<protein>
    <recommendedName>
        <fullName evidence="3">SMODS and SLOG-associating 2TM effector domain-containing protein</fullName>
    </recommendedName>
</protein>
<evidence type="ECO:0000313" key="1">
    <source>
        <dbReference type="EMBL" id="NGO45249.1"/>
    </source>
</evidence>
<dbReference type="Proteomes" id="UP001518140">
    <property type="component" value="Unassembled WGS sequence"/>
</dbReference>
<dbReference type="EMBL" id="JAAKZX010000085">
    <property type="protein sequence ID" value="NGO45249.1"/>
    <property type="molecule type" value="Genomic_DNA"/>
</dbReference>
<gene>
    <name evidence="1" type="ORF">G6048_24895</name>
</gene>
<reference evidence="1 2" key="1">
    <citation type="submission" date="2020-02" db="EMBL/GenBank/DDBJ databases">
        <title>Whole-genome analyses of novel actinobacteria.</title>
        <authorList>
            <person name="Sahin N."/>
            <person name="Tokatli A."/>
        </authorList>
    </citation>
    <scope>NUCLEOTIDE SEQUENCE [LARGE SCALE GENOMIC DNA]</scope>
    <source>
        <strain evidence="1 2">YC419</strain>
    </source>
</reference>
<comment type="caution">
    <text evidence="1">The sequence shown here is derived from an EMBL/GenBank/DDBJ whole genome shotgun (WGS) entry which is preliminary data.</text>
</comment>
<evidence type="ECO:0000313" key="2">
    <source>
        <dbReference type="Proteomes" id="UP001518140"/>
    </source>
</evidence>
<accession>A0ABX0DXM3</accession>
<dbReference type="RefSeq" id="WP_165341816.1">
    <property type="nucleotide sequence ID" value="NZ_JAAKZX010000085.1"/>
</dbReference>
<keyword evidence="2" id="KW-1185">Reference proteome</keyword>
<evidence type="ECO:0008006" key="3">
    <source>
        <dbReference type="Google" id="ProtNLM"/>
    </source>
</evidence>
<sequence>MRGRDDVMAVARTADLLLWDSDIAERRAELHEVITEFQTQGLRAGAIVREIETQIAGINDIVRRRRKNHVAHLVLLALTTAQGAAAINMPLLGVAAGPTAVAGAALINRQWRHEPRPEDAAPLAALLAQARAALEA</sequence>
<proteinExistence type="predicted"/>
<organism evidence="1 2">
    <name type="scientific">Streptomyces ureilyticus</name>
    <dbReference type="NCBI Taxonomy" id="1775131"/>
    <lineage>
        <taxon>Bacteria</taxon>
        <taxon>Bacillati</taxon>
        <taxon>Actinomycetota</taxon>
        <taxon>Actinomycetes</taxon>
        <taxon>Kitasatosporales</taxon>
        <taxon>Streptomycetaceae</taxon>
        <taxon>Streptomyces</taxon>
    </lineage>
</organism>
<name>A0ABX0DXM3_9ACTN</name>